<reference evidence="1" key="1">
    <citation type="submission" date="2018-05" db="EMBL/GenBank/DDBJ databases">
        <authorList>
            <person name="Lanie J.A."/>
            <person name="Ng W.-L."/>
            <person name="Kazmierczak K.M."/>
            <person name="Andrzejewski T.M."/>
            <person name="Davidsen T.M."/>
            <person name="Wayne K.J."/>
            <person name="Tettelin H."/>
            <person name="Glass J.I."/>
            <person name="Rusch D."/>
            <person name="Podicherti R."/>
            <person name="Tsui H.-C.T."/>
            <person name="Winkler M.E."/>
        </authorList>
    </citation>
    <scope>NUCLEOTIDE SEQUENCE</scope>
</reference>
<dbReference type="AlphaFoldDB" id="A0A382QFH2"/>
<protein>
    <recommendedName>
        <fullName evidence="2">AraC-type arabinose-binding/dimerisation domain-containing protein</fullName>
    </recommendedName>
</protein>
<proteinExistence type="predicted"/>
<gene>
    <name evidence="1" type="ORF">METZ01_LOCUS336216</name>
</gene>
<evidence type="ECO:0000313" key="1">
    <source>
        <dbReference type="EMBL" id="SVC83362.1"/>
    </source>
</evidence>
<sequence>MRIHNLYADETGESHFRDLEIEWIEDRGYSQLSETMPATGIIFRRTVGEYNLDWHPAPRRQYIVNLDAAVQITASDGEVRIIKAGEILLVEDTCGKGHLSAAVDGKERHSLFIPIE</sequence>
<dbReference type="EMBL" id="UINC01113624">
    <property type="protein sequence ID" value="SVC83362.1"/>
    <property type="molecule type" value="Genomic_DNA"/>
</dbReference>
<name>A0A382QFH2_9ZZZZ</name>
<evidence type="ECO:0008006" key="2">
    <source>
        <dbReference type="Google" id="ProtNLM"/>
    </source>
</evidence>
<organism evidence="1">
    <name type="scientific">marine metagenome</name>
    <dbReference type="NCBI Taxonomy" id="408172"/>
    <lineage>
        <taxon>unclassified sequences</taxon>
        <taxon>metagenomes</taxon>
        <taxon>ecological metagenomes</taxon>
    </lineage>
</organism>
<accession>A0A382QFH2</accession>